<protein>
    <submittedName>
        <fullName evidence="1">Uncharacterized protein</fullName>
    </submittedName>
</protein>
<comment type="caution">
    <text evidence="1">The sequence shown here is derived from an EMBL/GenBank/DDBJ whole genome shotgun (WGS) entry which is preliminary data.</text>
</comment>
<gene>
    <name evidence="1" type="ORF">DSO57_1037158</name>
</gene>
<reference evidence="1" key="1">
    <citation type="submission" date="2022-04" db="EMBL/GenBank/DDBJ databases">
        <title>Genome of the entomopathogenic fungus Entomophthora muscae.</title>
        <authorList>
            <person name="Elya C."/>
            <person name="Lovett B.R."/>
            <person name="Lee E."/>
            <person name="Macias A.M."/>
            <person name="Hajek A.E."/>
            <person name="De Bivort B.L."/>
            <person name="Kasson M.T."/>
            <person name="De Fine Licht H.H."/>
            <person name="Stajich J.E."/>
        </authorList>
    </citation>
    <scope>NUCLEOTIDE SEQUENCE</scope>
    <source>
        <strain evidence="1">Berkeley</strain>
    </source>
</reference>
<name>A0ACC2TLH2_9FUNG</name>
<evidence type="ECO:0000313" key="2">
    <source>
        <dbReference type="Proteomes" id="UP001165960"/>
    </source>
</evidence>
<dbReference type="EMBL" id="QTSX02002516">
    <property type="protein sequence ID" value="KAJ9075331.1"/>
    <property type="molecule type" value="Genomic_DNA"/>
</dbReference>
<keyword evidence="2" id="KW-1185">Reference proteome</keyword>
<evidence type="ECO:0000313" key="1">
    <source>
        <dbReference type="EMBL" id="KAJ9075331.1"/>
    </source>
</evidence>
<proteinExistence type="predicted"/>
<organism evidence="1 2">
    <name type="scientific">Entomophthora muscae</name>
    <dbReference type="NCBI Taxonomy" id="34485"/>
    <lineage>
        <taxon>Eukaryota</taxon>
        <taxon>Fungi</taxon>
        <taxon>Fungi incertae sedis</taxon>
        <taxon>Zoopagomycota</taxon>
        <taxon>Entomophthoromycotina</taxon>
        <taxon>Entomophthoromycetes</taxon>
        <taxon>Entomophthorales</taxon>
        <taxon>Entomophthoraceae</taxon>
        <taxon>Entomophthora</taxon>
    </lineage>
</organism>
<sequence>MKLLKHRCIPEFRKIKRLTAQVSQTYINTTFCAWYNSGGSVQGSLPKKEGLSEQQTGYMYEKYNVMVMGGAGGGGEYKIQTGFGWSNGVLIHLLAKFGQGFHAPEKPEEYCNRK</sequence>
<accession>A0ACC2TLH2</accession>
<dbReference type="Proteomes" id="UP001165960">
    <property type="component" value="Unassembled WGS sequence"/>
</dbReference>